<organism evidence="3 4">
    <name type="scientific">Streptomyces luteoverticillatus</name>
    <name type="common">Streptoverticillium luteoverticillatus</name>
    <dbReference type="NCBI Taxonomy" id="66425"/>
    <lineage>
        <taxon>Bacteria</taxon>
        <taxon>Bacillati</taxon>
        <taxon>Actinomycetota</taxon>
        <taxon>Actinomycetes</taxon>
        <taxon>Kitasatosporales</taxon>
        <taxon>Streptomycetaceae</taxon>
        <taxon>Streptomyces</taxon>
    </lineage>
</organism>
<dbReference type="Gene3D" id="1.10.260.40">
    <property type="entry name" value="lambda repressor-like DNA-binding domains"/>
    <property type="match status" value="1"/>
</dbReference>
<dbReference type="PROSITE" id="PS50943">
    <property type="entry name" value="HTH_CROC1"/>
    <property type="match status" value="1"/>
</dbReference>
<sequence>MQGVEHVSEDAAVETPAAMFGKEIRLAREARGWTQAQLADKLWCRQPYVSKVESGQQLASPQFAEMCDRVFGTPGVYARMRQRAADAGNPAWLLPYLQLERQAATVCDYSPVLVAGILQTPEYAEAVYRASPTDGSRPRIKQHVDDRMRRREVFDGPNPPSFWVILHEAVLWSGLGGADVMRGQLQHLAAVSEHPHITVQVLPFGGTPVRGAPFILLRQQDGTEVLYAESYVQGQVHDSPGVVGEARATYERLRANALSLPDSLRLIRHVMEAYVHERHPRPHPLDMGEIQLQRRERRDVRRMGPRTRGYRRRPRPGQQES</sequence>
<feature type="compositionally biased region" description="Basic residues" evidence="1">
    <location>
        <begin position="303"/>
        <end position="315"/>
    </location>
</feature>
<gene>
    <name evidence="3" type="ORF">EKH77_26380</name>
</gene>
<evidence type="ECO:0000313" key="4">
    <source>
        <dbReference type="Proteomes" id="UP000267900"/>
    </source>
</evidence>
<keyword evidence="4" id="KW-1185">Reference proteome</keyword>
<dbReference type="InterPro" id="IPR001387">
    <property type="entry name" value="Cro/C1-type_HTH"/>
</dbReference>
<dbReference type="Proteomes" id="UP000267900">
    <property type="component" value="Chromosome"/>
</dbReference>
<evidence type="ECO:0000259" key="2">
    <source>
        <dbReference type="PROSITE" id="PS50943"/>
    </source>
</evidence>
<dbReference type="OrthoDB" id="2897536at2"/>
<dbReference type="AlphaFoldDB" id="A0A3S9PTZ1"/>
<dbReference type="Pfam" id="PF13560">
    <property type="entry name" value="HTH_31"/>
    <property type="match status" value="1"/>
</dbReference>
<feature type="domain" description="HTH cro/C1-type" evidence="2">
    <location>
        <begin position="24"/>
        <end position="78"/>
    </location>
</feature>
<dbReference type="InterPro" id="IPR043917">
    <property type="entry name" value="DUF5753"/>
</dbReference>
<name>A0A3S9PTZ1_STRLT</name>
<feature type="region of interest" description="Disordered" evidence="1">
    <location>
        <begin position="279"/>
        <end position="321"/>
    </location>
</feature>
<evidence type="ECO:0000313" key="3">
    <source>
        <dbReference type="EMBL" id="AZQ75808.1"/>
    </source>
</evidence>
<evidence type="ECO:0000256" key="1">
    <source>
        <dbReference type="SAM" id="MobiDB-lite"/>
    </source>
</evidence>
<dbReference type="CDD" id="cd00093">
    <property type="entry name" value="HTH_XRE"/>
    <property type="match status" value="1"/>
</dbReference>
<protein>
    <submittedName>
        <fullName evidence="3">XRE family transcriptional regulator</fullName>
    </submittedName>
</protein>
<feature type="compositionally biased region" description="Basic and acidic residues" evidence="1">
    <location>
        <begin position="292"/>
        <end position="302"/>
    </location>
</feature>
<dbReference type="EMBL" id="CP034587">
    <property type="protein sequence ID" value="AZQ75808.1"/>
    <property type="molecule type" value="Genomic_DNA"/>
</dbReference>
<accession>A0A3S9PTZ1</accession>
<proteinExistence type="predicted"/>
<dbReference type="GO" id="GO:0003677">
    <property type="term" value="F:DNA binding"/>
    <property type="evidence" value="ECO:0007669"/>
    <property type="project" value="InterPro"/>
</dbReference>
<dbReference type="SUPFAM" id="SSF47413">
    <property type="entry name" value="lambda repressor-like DNA-binding domains"/>
    <property type="match status" value="1"/>
</dbReference>
<reference evidence="3 4" key="1">
    <citation type="submission" date="2018-12" db="EMBL/GenBank/DDBJ databases">
        <title>The whole draft genome of Streptomyce luteoverticillatus CGMCC 15060.</title>
        <authorList>
            <person name="Feng Z."/>
            <person name="Chen G."/>
            <person name="Zhang J."/>
            <person name="Zhu H."/>
            <person name="Yu X."/>
            <person name="Zhang W."/>
            <person name="Zhang X."/>
        </authorList>
    </citation>
    <scope>NUCLEOTIDE SEQUENCE [LARGE SCALE GENOMIC DNA]</scope>
    <source>
        <strain evidence="3 4">CGMCC 15060</strain>
    </source>
</reference>
<dbReference type="SMART" id="SM00530">
    <property type="entry name" value="HTH_XRE"/>
    <property type="match status" value="1"/>
</dbReference>
<dbReference type="InterPro" id="IPR010982">
    <property type="entry name" value="Lambda_DNA-bd_dom_sf"/>
</dbReference>
<dbReference type="Pfam" id="PF19054">
    <property type="entry name" value="DUF5753"/>
    <property type="match status" value="1"/>
</dbReference>